<organism evidence="3 4">
    <name type="scientific">Gilvimarinus japonicus</name>
    <dbReference type="NCBI Taxonomy" id="1796469"/>
    <lineage>
        <taxon>Bacteria</taxon>
        <taxon>Pseudomonadati</taxon>
        <taxon>Pseudomonadota</taxon>
        <taxon>Gammaproteobacteria</taxon>
        <taxon>Cellvibrionales</taxon>
        <taxon>Cellvibrionaceae</taxon>
        <taxon>Gilvimarinus</taxon>
    </lineage>
</organism>
<keyword evidence="1" id="KW-1133">Transmembrane helix</keyword>
<sequence>MTDTTVWLMLVIGVLIVAILALVAAYYLWQLYRLRQAQKLQLKKVEAESRAQRERINTSIQVIASSVGREDLTLTEASIRISVLLDSLSVDDTVRDEYSAFYQLRDATAHIPILEQWKKLPVAERRKLDKERLKHEHTYSAFVLAAAERIRGKTF</sequence>
<comment type="caution">
    <text evidence="3">The sequence shown here is derived from an EMBL/GenBank/DDBJ whole genome shotgun (WGS) entry which is preliminary data.</text>
</comment>
<dbReference type="RefSeq" id="WP_382415368.1">
    <property type="nucleotide sequence ID" value="NZ_AP031500.1"/>
</dbReference>
<evidence type="ECO:0000313" key="3">
    <source>
        <dbReference type="EMBL" id="MFC3154901.1"/>
    </source>
</evidence>
<accession>A0ABV7HTQ9</accession>
<keyword evidence="1" id="KW-0472">Membrane</keyword>
<evidence type="ECO:0000256" key="1">
    <source>
        <dbReference type="SAM" id="Phobius"/>
    </source>
</evidence>
<gene>
    <name evidence="3" type="ORF">ACFOEB_06760</name>
</gene>
<name>A0ABV7HTQ9_9GAMM</name>
<dbReference type="InterPro" id="IPR019617">
    <property type="entry name" value="DUF2489"/>
</dbReference>
<reference evidence="4" key="1">
    <citation type="journal article" date="2019" name="Int. J. Syst. Evol. Microbiol.">
        <title>The Global Catalogue of Microorganisms (GCM) 10K type strain sequencing project: providing services to taxonomists for standard genome sequencing and annotation.</title>
        <authorList>
            <consortium name="The Broad Institute Genomics Platform"/>
            <consortium name="The Broad Institute Genome Sequencing Center for Infectious Disease"/>
            <person name="Wu L."/>
            <person name="Ma J."/>
        </authorList>
    </citation>
    <scope>NUCLEOTIDE SEQUENCE [LARGE SCALE GENOMIC DNA]</scope>
    <source>
        <strain evidence="4">KCTC 52141</strain>
    </source>
</reference>
<evidence type="ECO:0000313" key="4">
    <source>
        <dbReference type="Proteomes" id="UP001595548"/>
    </source>
</evidence>
<dbReference type="Proteomes" id="UP001595548">
    <property type="component" value="Unassembled WGS sequence"/>
</dbReference>
<keyword evidence="4" id="KW-1185">Reference proteome</keyword>
<keyword evidence="1" id="KW-0812">Transmembrane</keyword>
<evidence type="ECO:0000259" key="2">
    <source>
        <dbReference type="Pfam" id="PF10675"/>
    </source>
</evidence>
<dbReference type="Pfam" id="PF10675">
    <property type="entry name" value="DUF2489"/>
    <property type="match status" value="1"/>
</dbReference>
<dbReference type="EMBL" id="JBHRTL010000006">
    <property type="protein sequence ID" value="MFC3154901.1"/>
    <property type="molecule type" value="Genomic_DNA"/>
</dbReference>
<protein>
    <submittedName>
        <fullName evidence="3">DUF2489 domain-containing protein</fullName>
    </submittedName>
</protein>
<feature type="transmembrane region" description="Helical" evidence="1">
    <location>
        <begin position="6"/>
        <end position="29"/>
    </location>
</feature>
<proteinExistence type="predicted"/>
<feature type="domain" description="DUF2489" evidence="2">
    <location>
        <begin position="22"/>
        <end position="150"/>
    </location>
</feature>